<protein>
    <recommendedName>
        <fullName evidence="2">Aminoglycoside phosphotransferase domain-containing protein</fullName>
    </recommendedName>
</protein>
<evidence type="ECO:0000313" key="3">
    <source>
        <dbReference type="EMBL" id="OUL57651.1"/>
    </source>
</evidence>
<evidence type="ECO:0000313" key="4">
    <source>
        <dbReference type="Proteomes" id="UP000194841"/>
    </source>
</evidence>
<proteinExistence type="predicted"/>
<keyword evidence="4" id="KW-1185">Reference proteome</keyword>
<dbReference type="Gene3D" id="3.90.1200.10">
    <property type="match status" value="1"/>
</dbReference>
<evidence type="ECO:0000259" key="2">
    <source>
        <dbReference type="Pfam" id="PF01636"/>
    </source>
</evidence>
<dbReference type="Gene3D" id="3.30.200.20">
    <property type="entry name" value="Phosphorylase Kinase, domain 1"/>
    <property type="match status" value="1"/>
</dbReference>
<dbReference type="SUPFAM" id="SSF56112">
    <property type="entry name" value="Protein kinase-like (PK-like)"/>
    <property type="match status" value="1"/>
</dbReference>
<dbReference type="InterPro" id="IPR002575">
    <property type="entry name" value="Aminoglycoside_PTrfase"/>
</dbReference>
<dbReference type="OrthoDB" id="179763at2"/>
<keyword evidence="1" id="KW-0812">Transmembrane</keyword>
<reference evidence="3 4" key="1">
    <citation type="submission" date="2017-02" db="EMBL/GenBank/DDBJ databases">
        <title>Pseudoalteromonas ulvae TC14 Genome.</title>
        <authorList>
            <person name="Molmeret M."/>
        </authorList>
    </citation>
    <scope>NUCLEOTIDE SEQUENCE [LARGE SCALE GENOMIC DNA]</scope>
    <source>
        <strain evidence="3">TC14</strain>
    </source>
</reference>
<dbReference type="Pfam" id="PF01636">
    <property type="entry name" value="APH"/>
    <property type="match status" value="1"/>
</dbReference>
<feature type="domain" description="Aminoglycoside phosphotransferase" evidence="2">
    <location>
        <begin position="36"/>
        <end position="224"/>
    </location>
</feature>
<sequence>MHPFNCPQIGPFPEIVTDICTAHLPQESVQTLTYQPQGLSNDNYCLVTNKHTYLLKFYRHPLPIAQLKIQQALSQLGICPQVLIVDEGNNVALFDYLAGEKCTHFDVNKMVALLSTLHQHQDQSESLVICDNFKDYQHLPEYTFFNPLITELETSLIQYPNHIGYCHNDLEISNFIRCQHQEKWFLLDFEYANNNDVFFDLAAISLSFSLTDTQQNEFLKAYLTVNNINFDFIQAQKKLVTYQLIYLLLCYFWYVSRQLDSQAKLTWTQITQLQNAQN</sequence>
<dbReference type="Proteomes" id="UP000194841">
    <property type="component" value="Unassembled WGS sequence"/>
</dbReference>
<evidence type="ECO:0000256" key="1">
    <source>
        <dbReference type="SAM" id="Phobius"/>
    </source>
</evidence>
<dbReference type="InterPro" id="IPR052077">
    <property type="entry name" value="CcrZ_PhaseVar_Mediator"/>
</dbReference>
<dbReference type="AlphaFoldDB" id="A0A244CPW5"/>
<feature type="transmembrane region" description="Helical" evidence="1">
    <location>
        <begin position="239"/>
        <end position="255"/>
    </location>
</feature>
<dbReference type="RefSeq" id="WP_086744236.1">
    <property type="nucleotide sequence ID" value="NZ_MWPV01000003.1"/>
</dbReference>
<dbReference type="PANTHER" id="PTHR40086:SF1">
    <property type="entry name" value="CELL CYCLE REGULATOR CCRZ"/>
    <property type="match status" value="1"/>
</dbReference>
<name>A0A244CPW5_PSEDV</name>
<organism evidence="3 4">
    <name type="scientific">Pseudoalteromonas ulvae</name>
    <dbReference type="NCBI Taxonomy" id="107327"/>
    <lineage>
        <taxon>Bacteria</taxon>
        <taxon>Pseudomonadati</taxon>
        <taxon>Pseudomonadota</taxon>
        <taxon>Gammaproteobacteria</taxon>
        <taxon>Alteromonadales</taxon>
        <taxon>Pseudoalteromonadaceae</taxon>
        <taxon>Pseudoalteromonas</taxon>
    </lineage>
</organism>
<accession>A0A244CPW5</accession>
<dbReference type="PANTHER" id="PTHR40086">
    <property type="entry name" value="PHOSPHOTRANSFERASE YTMP-RELATED"/>
    <property type="match status" value="1"/>
</dbReference>
<dbReference type="EMBL" id="MWPV01000003">
    <property type="protein sequence ID" value="OUL57651.1"/>
    <property type="molecule type" value="Genomic_DNA"/>
</dbReference>
<keyword evidence="1" id="KW-1133">Transmembrane helix</keyword>
<comment type="caution">
    <text evidence="3">The sequence shown here is derived from an EMBL/GenBank/DDBJ whole genome shotgun (WGS) entry which is preliminary data.</text>
</comment>
<gene>
    <name evidence="3" type="ORF">B1199_11340</name>
</gene>
<keyword evidence="1" id="KW-0472">Membrane</keyword>
<dbReference type="InterPro" id="IPR011009">
    <property type="entry name" value="Kinase-like_dom_sf"/>
</dbReference>